<organism evidence="1 2">
    <name type="scientific">Canavalia gladiata</name>
    <name type="common">Sword bean</name>
    <name type="synonym">Dolichos gladiatus</name>
    <dbReference type="NCBI Taxonomy" id="3824"/>
    <lineage>
        <taxon>Eukaryota</taxon>
        <taxon>Viridiplantae</taxon>
        <taxon>Streptophyta</taxon>
        <taxon>Embryophyta</taxon>
        <taxon>Tracheophyta</taxon>
        <taxon>Spermatophyta</taxon>
        <taxon>Magnoliopsida</taxon>
        <taxon>eudicotyledons</taxon>
        <taxon>Gunneridae</taxon>
        <taxon>Pentapetalae</taxon>
        <taxon>rosids</taxon>
        <taxon>fabids</taxon>
        <taxon>Fabales</taxon>
        <taxon>Fabaceae</taxon>
        <taxon>Papilionoideae</taxon>
        <taxon>50 kb inversion clade</taxon>
        <taxon>NPAAA clade</taxon>
        <taxon>indigoferoid/millettioid clade</taxon>
        <taxon>Phaseoleae</taxon>
        <taxon>Canavalia</taxon>
    </lineage>
</organism>
<reference evidence="1 2" key="1">
    <citation type="submission" date="2024-01" db="EMBL/GenBank/DDBJ databases">
        <title>The genomes of 5 underutilized Papilionoideae crops provide insights into root nodulation and disease resistanc.</title>
        <authorList>
            <person name="Jiang F."/>
        </authorList>
    </citation>
    <scope>NUCLEOTIDE SEQUENCE [LARGE SCALE GENOMIC DNA]</scope>
    <source>
        <strain evidence="1">LVBAO_FW01</strain>
        <tissue evidence="1">Leaves</tissue>
    </source>
</reference>
<evidence type="ECO:0000313" key="1">
    <source>
        <dbReference type="EMBL" id="KAK7337694.1"/>
    </source>
</evidence>
<accession>A0AAN9LKI6</accession>
<protein>
    <submittedName>
        <fullName evidence="1">Uncharacterized protein</fullName>
    </submittedName>
</protein>
<dbReference type="EMBL" id="JAYMYQ010000004">
    <property type="protein sequence ID" value="KAK7337694.1"/>
    <property type="molecule type" value="Genomic_DNA"/>
</dbReference>
<comment type="caution">
    <text evidence="1">The sequence shown here is derived from an EMBL/GenBank/DDBJ whole genome shotgun (WGS) entry which is preliminary data.</text>
</comment>
<name>A0AAN9LKI6_CANGL</name>
<evidence type="ECO:0000313" key="2">
    <source>
        <dbReference type="Proteomes" id="UP001367508"/>
    </source>
</evidence>
<dbReference type="AlphaFoldDB" id="A0AAN9LKI6"/>
<proteinExistence type="predicted"/>
<keyword evidence="2" id="KW-1185">Reference proteome</keyword>
<sequence>MLLFRFVSCQTPHLSLGVEVVNGMRFMEKYVSFNWSSTGITRASEQFKSVTMQAFAFILQVILVAERTKDGLQENPCWFSCESEA</sequence>
<dbReference type="Proteomes" id="UP001367508">
    <property type="component" value="Unassembled WGS sequence"/>
</dbReference>
<gene>
    <name evidence="1" type="ORF">VNO77_18279</name>
</gene>